<organism evidence="1 2">
    <name type="scientific">Tardiphaga alba</name>
    <dbReference type="NCBI Taxonomy" id="340268"/>
    <lineage>
        <taxon>Bacteria</taxon>
        <taxon>Pseudomonadati</taxon>
        <taxon>Pseudomonadota</taxon>
        <taxon>Alphaproteobacteria</taxon>
        <taxon>Hyphomicrobiales</taxon>
        <taxon>Nitrobacteraceae</taxon>
        <taxon>Tardiphaga</taxon>
    </lineage>
</organism>
<proteinExistence type="predicted"/>
<dbReference type="EMBL" id="CP036498">
    <property type="protein sequence ID" value="QUS38038.1"/>
    <property type="molecule type" value="Genomic_DNA"/>
</dbReference>
<dbReference type="SUPFAM" id="SSF52540">
    <property type="entry name" value="P-loop containing nucleoside triphosphate hydrolases"/>
    <property type="match status" value="1"/>
</dbReference>
<gene>
    <name evidence="1" type="ORF">RPMA_03565</name>
</gene>
<dbReference type="Gene3D" id="1.10.8.60">
    <property type="match status" value="1"/>
</dbReference>
<dbReference type="PANTHER" id="PTHR11669">
    <property type="entry name" value="REPLICATION FACTOR C / DNA POLYMERASE III GAMMA-TAU SUBUNIT"/>
    <property type="match status" value="1"/>
</dbReference>
<dbReference type="InterPro" id="IPR050238">
    <property type="entry name" value="DNA_Rep/Repair_Clamp_Loader"/>
</dbReference>
<sequence>MEQPPSACLDPGCPSSFRDVVGHERWFEALISNLRNEHASGVHQPIALVGAAGVGKRTVARIYAKALVCERELDTRIDAAPCGTCDECLAFDRSSFAYVEVDARHFGDQEQDDKRVDERAQVNAVHSLIERDSGLNTAPVRVVVINNAEELVGAAADVALKTLELEISSSLYVFLVNDEMRFSAALRSRCSVFRIGPLSVEGMVGRLLSLCARWGLRSDEVAIRAIARAARGSFGEALSMLGRVAAHGDLTIESLVREPEFGWGPTMMACWRAVLRDRRDEALALFGQVGRDGPMRMKAMQSFLVACQLRRLLGSVPPDGSVSPALDLVSPVDWELILDDWTAWSRRTGLPVDEAMDRMVGLWACLMADMSWGACFVRGMSVLNAERKASSG</sequence>
<name>A0ABX8A3B7_9BRAD</name>
<evidence type="ECO:0008006" key="3">
    <source>
        <dbReference type="Google" id="ProtNLM"/>
    </source>
</evidence>
<protein>
    <recommendedName>
        <fullName evidence="3">DNA polymerase III subunit delta</fullName>
    </recommendedName>
</protein>
<reference evidence="1 2" key="1">
    <citation type="submission" date="2019-02" db="EMBL/GenBank/DDBJ databases">
        <title>Emended description of the genus Rhodopseudomonas and description of Rhodopseudomonas albus sp. nov., a non-phototrophic, heavy-metal-tolerant bacterium isolated from garden soil.</title>
        <authorList>
            <person name="Bao Z."/>
            <person name="Cao W.W."/>
            <person name="Sato Y."/>
            <person name="Nishizawa T."/>
            <person name="Zhao J."/>
            <person name="Guo Y."/>
            <person name="Ohta H."/>
        </authorList>
    </citation>
    <scope>NUCLEOTIDE SEQUENCE [LARGE SCALE GENOMIC DNA]</scope>
    <source>
        <strain evidence="1 2">SK50-23</strain>
    </source>
</reference>
<dbReference type="PANTHER" id="PTHR11669:SF0">
    <property type="entry name" value="PROTEIN STICHEL-LIKE 2"/>
    <property type="match status" value="1"/>
</dbReference>
<dbReference type="Gene3D" id="3.40.50.300">
    <property type="entry name" value="P-loop containing nucleotide triphosphate hydrolases"/>
    <property type="match status" value="1"/>
</dbReference>
<dbReference type="Pfam" id="PF13177">
    <property type="entry name" value="DNA_pol3_delta2"/>
    <property type="match status" value="1"/>
</dbReference>
<dbReference type="InterPro" id="IPR027417">
    <property type="entry name" value="P-loop_NTPase"/>
</dbReference>
<dbReference type="Proteomes" id="UP000682843">
    <property type="component" value="Chromosome"/>
</dbReference>
<accession>A0ABX8A3B7</accession>
<evidence type="ECO:0000313" key="2">
    <source>
        <dbReference type="Proteomes" id="UP000682843"/>
    </source>
</evidence>
<evidence type="ECO:0000313" key="1">
    <source>
        <dbReference type="EMBL" id="QUS38038.1"/>
    </source>
</evidence>
<keyword evidence="2" id="KW-1185">Reference proteome</keyword>